<dbReference type="EMBL" id="LR877150">
    <property type="protein sequence ID" value="CAD2216226.1"/>
    <property type="molecule type" value="Genomic_DNA"/>
</dbReference>
<feature type="coiled-coil region" evidence="1">
    <location>
        <begin position="150"/>
        <end position="216"/>
    </location>
</feature>
<gene>
    <name evidence="3" type="ORF">ADEAN_000368700</name>
</gene>
<sequence length="457" mass="50936">MDLLIDLRIEDATTNILMDTEKRFTARVEELKEERRREEEAAKEEEASGAGKDKKGFSSRPAAKKATGAESNTPQVSLEKQIEELHQKMEAEAQEAVEQMEKEVIAEVNAMTPEKARELVNTQYEPSRIPSYFTSVDELLDVFISVEESNLFLIQNCQELEEELEEVAMQYMTEKSEMQAMVHQRQAQMDGLSEKIQAATEKLNQLEENKRQLDGADAGLDTAADQAKGKDGGAAVTMSRETFKEKIEEKIAYIFRTLTAGDTAIKAAMTSHDSEEGAGADPLLSPPGTTTTKSKTAPGEGTKKASPKPSAKSTKGKSGVDSTKRSAPAVHATQESEAGQNIGAVEMLTIIENKLEEYHRYIVDADNAVPDQVIQQVMKNSDKERRRQARHEHMIQQAAEQEEKVRKALERSNAPIKKQAGKPVLKRSHVEKKESEAVRKRREAEEAAKDDGEEFFR</sequence>
<feature type="region of interest" description="Disordered" evidence="2">
    <location>
        <begin position="396"/>
        <end position="457"/>
    </location>
</feature>
<dbReference type="AlphaFoldDB" id="A0A7G2C8X0"/>
<feature type="region of interest" description="Disordered" evidence="2">
    <location>
        <begin position="269"/>
        <end position="338"/>
    </location>
</feature>
<dbReference type="VEuPathDB" id="TriTrypDB:ADEAN_000368700"/>
<dbReference type="InterPro" id="IPR051147">
    <property type="entry name" value="CFAP_domain-containing"/>
</dbReference>
<proteinExistence type="predicted"/>
<feature type="compositionally biased region" description="Basic and acidic residues" evidence="2">
    <location>
        <begin position="30"/>
        <end position="56"/>
    </location>
</feature>
<feature type="compositionally biased region" description="Low complexity" evidence="2">
    <location>
        <begin position="282"/>
        <end position="299"/>
    </location>
</feature>
<keyword evidence="1" id="KW-0175">Coiled coil</keyword>
<protein>
    <submittedName>
        <fullName evidence="3">Uncharacterized protein</fullName>
    </submittedName>
</protein>
<name>A0A7G2C8X0_9TRYP</name>
<feature type="region of interest" description="Disordered" evidence="2">
    <location>
        <begin position="30"/>
        <end position="76"/>
    </location>
</feature>
<evidence type="ECO:0000256" key="1">
    <source>
        <dbReference type="SAM" id="Coils"/>
    </source>
</evidence>
<evidence type="ECO:0000313" key="3">
    <source>
        <dbReference type="EMBL" id="CAD2216226.1"/>
    </source>
</evidence>
<accession>A0A7G2C8X0</accession>
<dbReference type="PANTHER" id="PTHR21683">
    <property type="entry name" value="COILED-COIL DOMAIN-CONTAINING PROTEIN 42 LIKE-2-LIKE-RELATED"/>
    <property type="match status" value="1"/>
</dbReference>
<dbReference type="PANTHER" id="PTHR21683:SF3">
    <property type="entry name" value="CILIA AND FLAGELLA ASSOCIATED PROTEIN 100"/>
    <property type="match status" value="1"/>
</dbReference>
<feature type="compositionally biased region" description="Basic and acidic residues" evidence="2">
    <location>
        <begin position="401"/>
        <end position="410"/>
    </location>
</feature>
<evidence type="ECO:0000256" key="2">
    <source>
        <dbReference type="SAM" id="MobiDB-lite"/>
    </source>
</evidence>
<organism evidence="3 4">
    <name type="scientific">Angomonas deanei</name>
    <dbReference type="NCBI Taxonomy" id="59799"/>
    <lineage>
        <taxon>Eukaryota</taxon>
        <taxon>Discoba</taxon>
        <taxon>Euglenozoa</taxon>
        <taxon>Kinetoplastea</taxon>
        <taxon>Metakinetoplastina</taxon>
        <taxon>Trypanosomatida</taxon>
        <taxon>Trypanosomatidae</taxon>
        <taxon>Strigomonadinae</taxon>
        <taxon>Angomonas</taxon>
    </lineage>
</organism>
<dbReference type="Proteomes" id="UP000515908">
    <property type="component" value="Chromosome 06"/>
</dbReference>
<reference evidence="3 4" key="1">
    <citation type="submission" date="2020-08" db="EMBL/GenBank/DDBJ databases">
        <authorList>
            <person name="Newling K."/>
            <person name="Davey J."/>
            <person name="Forrester S."/>
        </authorList>
    </citation>
    <scope>NUCLEOTIDE SEQUENCE [LARGE SCALE GENOMIC DNA]</scope>
    <source>
        <strain evidence="4">Crithidia deanei Carvalho (ATCC PRA-265)</strain>
    </source>
</reference>
<feature type="compositionally biased region" description="Basic and acidic residues" evidence="2">
    <location>
        <begin position="431"/>
        <end position="457"/>
    </location>
</feature>
<feature type="compositionally biased region" description="Low complexity" evidence="2">
    <location>
        <begin position="307"/>
        <end position="317"/>
    </location>
</feature>
<evidence type="ECO:0000313" key="4">
    <source>
        <dbReference type="Proteomes" id="UP000515908"/>
    </source>
</evidence>
<keyword evidence="4" id="KW-1185">Reference proteome</keyword>